<protein>
    <recommendedName>
        <fullName evidence="3">Gliding motility lipoprotein GldH</fullName>
    </recommendedName>
</protein>
<dbReference type="STRING" id="435590.BVU_1827"/>
<dbReference type="InterPro" id="IPR020018">
    <property type="entry name" value="Motility-assoc_lipoprot_GldH"/>
</dbReference>
<reference evidence="1 2" key="1">
    <citation type="journal article" date="2007" name="PLoS Biol.">
        <title>Evolution of symbiotic bacteria in the distal human intestine.</title>
        <authorList>
            <person name="Xu J."/>
            <person name="Mahowald M.A."/>
            <person name="Ley R.E."/>
            <person name="Lozupone C.A."/>
            <person name="Hamady M."/>
            <person name="Martens E.C."/>
            <person name="Henrissat B."/>
            <person name="Coutinho P.M."/>
            <person name="Minx P."/>
            <person name="Latreille P."/>
            <person name="Cordum H."/>
            <person name="Van Brunt A."/>
            <person name="Kim K."/>
            <person name="Fulton R.S."/>
            <person name="Fulton L.A."/>
            <person name="Clifton S.W."/>
            <person name="Wilson R.K."/>
            <person name="Knight R.D."/>
            <person name="Gordon J.I."/>
        </authorList>
    </citation>
    <scope>NUCLEOTIDE SEQUENCE [LARGE SCALE GENOMIC DNA]</scope>
    <source>
        <strain evidence="2">ATCC 8482 / DSM 1447 / JCM 5826 / CCUG 4940 / NBRC 14291 / NCTC 11154</strain>
    </source>
</reference>
<dbReference type="HOGENOM" id="CLU_109250_1_0_10"/>
<organism evidence="1 2">
    <name type="scientific">Phocaeicola vulgatus (strain ATCC 8482 / DSM 1447 / JCM 5826 / CCUG 4940 / NBRC 14291 / NCTC 11154)</name>
    <name type="common">Bacteroides vulgatus</name>
    <dbReference type="NCBI Taxonomy" id="435590"/>
    <lineage>
        <taxon>Bacteria</taxon>
        <taxon>Pseudomonadati</taxon>
        <taxon>Bacteroidota</taxon>
        <taxon>Bacteroidia</taxon>
        <taxon>Bacteroidales</taxon>
        <taxon>Bacteroidaceae</taxon>
        <taxon>Phocaeicola</taxon>
    </lineage>
</organism>
<gene>
    <name evidence="1" type="ordered locus">BVU_1827</name>
</gene>
<proteinExistence type="predicted"/>
<dbReference type="EMBL" id="CP000139">
    <property type="protein sequence ID" value="ABR39503.1"/>
    <property type="molecule type" value="Genomic_DNA"/>
</dbReference>
<dbReference type="NCBIfam" id="TIGR03511">
    <property type="entry name" value="GldH_lipo"/>
    <property type="match status" value="1"/>
</dbReference>
<evidence type="ECO:0000313" key="1">
    <source>
        <dbReference type="EMBL" id="ABR39503.1"/>
    </source>
</evidence>
<name>A6L1D9_PHOV8</name>
<dbReference type="PaxDb" id="435590-BVU_1827"/>
<accession>A6L1D9</accession>
<evidence type="ECO:0000313" key="2">
    <source>
        <dbReference type="Proteomes" id="UP000002861"/>
    </source>
</evidence>
<dbReference type="KEGG" id="bvu:BVU_1827"/>
<dbReference type="AlphaFoldDB" id="A6L1D9"/>
<dbReference type="Proteomes" id="UP000002861">
    <property type="component" value="Chromosome"/>
</dbReference>
<sequence>MVIMKEAVKTGITEEERKMTTRTTETIAKSRMKSHKLLYQLKNKLTWLPILILAACQNNIIYHSYAPVPLDGWDKSDTLVYTLPNSIPAGNYEAEIGIRYQESYPYRDIWLEVSHNTKDTLTYVTDTLQLFLVDEAGNKTGNGLCGLYQCDLPYKASIPIRTEGSARTFRIVHIMTDNPLTGISDIGIRLRKPENQ</sequence>
<dbReference type="Pfam" id="PF14109">
    <property type="entry name" value="GldH_lipo"/>
    <property type="match status" value="1"/>
</dbReference>
<evidence type="ECO:0008006" key="3">
    <source>
        <dbReference type="Google" id="ProtNLM"/>
    </source>
</evidence>
<dbReference type="eggNOG" id="ENOG50313I2">
    <property type="taxonomic scope" value="Bacteria"/>
</dbReference>